<evidence type="ECO:0000259" key="1">
    <source>
        <dbReference type="PROSITE" id="PS50041"/>
    </source>
</evidence>
<sequence length="564" mass="62094">MYYTAKLSCNDILGYSGHLIHIRSSQIETLTVNLLAAAGSLTDSWMGSEFPTGTPTVGSSPGWYYTTLTRKFEEPTTYIPWNPNNPIYGKVMNYQPSWRASAALSTWTYTFICEYEEKYAYPVTKAATYCNSNASNTMFAYIDGSCFTLPHDPYVQANSVATYRNSCPQVAGLVSRVAHLNTTGKLNIAHTFGRATCERLGKSAADVDNCYQWVIGMEQLKACSANSCSEEGGYSWFWTTPEGYKWPANTQISGFWANGYPIDNSSEFNYGTYWGYSGKIGVVDMGTSFLNYTIMCEYLEPYNFTNFEQACLLSPNPSAPGYSSCFTLNRAATTFASAQSGCTEFANGYLAQIDTVEMATFISTALWAKVGLPPSQPLFTGLQQFPSSIADEPDKKWYWMYPDGTKTLASASSLPWSPGQPLSAGDCASITQSGLLITTNCTANQWYICQYSIMPLTTTSTTTTTTAGGIGTTVATPTNTAGTISKFYHYSFGYFTNSSYWLSESAVPLFKCQYMCHLNELCFGYTYNSGTSNCQLLAINASESLHSSELTVDPQCDTVTRHRQ</sequence>
<dbReference type="SMART" id="SM00034">
    <property type="entry name" value="CLECT"/>
    <property type="match status" value="1"/>
</dbReference>
<dbReference type="PROSITE" id="PS50041">
    <property type="entry name" value="C_TYPE_LECTIN_2"/>
    <property type="match status" value="1"/>
</dbReference>
<dbReference type="CDD" id="cd00037">
    <property type="entry name" value="CLECT"/>
    <property type="match status" value="1"/>
</dbReference>
<dbReference type="InterPro" id="IPR001304">
    <property type="entry name" value="C-type_lectin-like"/>
</dbReference>
<organism evidence="2 3">
    <name type="scientific">Plectus sambesii</name>
    <dbReference type="NCBI Taxonomy" id="2011161"/>
    <lineage>
        <taxon>Eukaryota</taxon>
        <taxon>Metazoa</taxon>
        <taxon>Ecdysozoa</taxon>
        <taxon>Nematoda</taxon>
        <taxon>Chromadorea</taxon>
        <taxon>Plectida</taxon>
        <taxon>Plectina</taxon>
        <taxon>Plectoidea</taxon>
        <taxon>Plectidae</taxon>
        <taxon>Plectus</taxon>
    </lineage>
</organism>
<dbReference type="InterPro" id="IPR016186">
    <property type="entry name" value="C-type_lectin-like/link_sf"/>
</dbReference>
<evidence type="ECO:0000313" key="3">
    <source>
        <dbReference type="WBParaSite" id="PSAMB.scaffold1821size27622.g15029.t1"/>
    </source>
</evidence>
<protein>
    <submittedName>
        <fullName evidence="3">C-type lectin domain-containing protein</fullName>
    </submittedName>
</protein>
<reference evidence="3" key="1">
    <citation type="submission" date="2022-11" db="UniProtKB">
        <authorList>
            <consortium name="WormBaseParasite"/>
        </authorList>
    </citation>
    <scope>IDENTIFICATION</scope>
</reference>
<feature type="domain" description="C-type lectin" evidence="1">
    <location>
        <begin position="321"/>
        <end position="450"/>
    </location>
</feature>
<dbReference type="SUPFAM" id="SSF56436">
    <property type="entry name" value="C-type lectin-like"/>
    <property type="match status" value="1"/>
</dbReference>
<dbReference type="AlphaFoldDB" id="A0A914VDL2"/>
<dbReference type="WBParaSite" id="PSAMB.scaffold1821size27622.g15029.t1">
    <property type="protein sequence ID" value="PSAMB.scaffold1821size27622.g15029.t1"/>
    <property type="gene ID" value="PSAMB.scaffold1821size27622.g15029"/>
</dbReference>
<proteinExistence type="predicted"/>
<name>A0A914VDL2_9BILA</name>
<keyword evidence="2" id="KW-1185">Reference proteome</keyword>
<dbReference type="InterPro" id="IPR016187">
    <property type="entry name" value="CTDL_fold"/>
</dbReference>
<dbReference type="Proteomes" id="UP000887566">
    <property type="component" value="Unplaced"/>
</dbReference>
<dbReference type="Gene3D" id="3.10.100.10">
    <property type="entry name" value="Mannose-Binding Protein A, subunit A"/>
    <property type="match status" value="1"/>
</dbReference>
<evidence type="ECO:0000313" key="2">
    <source>
        <dbReference type="Proteomes" id="UP000887566"/>
    </source>
</evidence>
<accession>A0A914VDL2</accession>